<dbReference type="InterPro" id="IPR040676">
    <property type="entry name" value="DUF5641"/>
</dbReference>
<organism evidence="3 4">
    <name type="scientific">Trichinella pseudospiralis</name>
    <name type="common">Parasitic roundworm</name>
    <dbReference type="NCBI Taxonomy" id="6337"/>
    <lineage>
        <taxon>Eukaryota</taxon>
        <taxon>Metazoa</taxon>
        <taxon>Ecdysozoa</taxon>
        <taxon>Nematoda</taxon>
        <taxon>Enoplea</taxon>
        <taxon>Dorylaimia</taxon>
        <taxon>Trichinellida</taxon>
        <taxon>Trichinellidae</taxon>
        <taxon>Trichinella</taxon>
    </lineage>
</organism>
<name>A0A0V0W7E7_TRIPS</name>
<proteinExistence type="predicted"/>
<dbReference type="Pfam" id="PF18701">
    <property type="entry name" value="DUF5641"/>
    <property type="match status" value="1"/>
</dbReference>
<reference evidence="3 4" key="1">
    <citation type="submission" date="2015-01" db="EMBL/GenBank/DDBJ databases">
        <title>Evolution of Trichinella species and genotypes.</title>
        <authorList>
            <person name="Korhonen P.K."/>
            <person name="Edoardo P."/>
            <person name="Giuseppe L.R."/>
            <person name="Gasser R.B."/>
        </authorList>
    </citation>
    <scope>NUCLEOTIDE SEQUENCE [LARGE SCALE GENOMIC DNA]</scope>
    <source>
        <strain evidence="3">ISS141</strain>
    </source>
</reference>
<gene>
    <name evidence="3" type="ORF">T4E_43</name>
</gene>
<evidence type="ECO:0000313" key="4">
    <source>
        <dbReference type="Proteomes" id="UP000054815"/>
    </source>
</evidence>
<feature type="non-terminal residue" evidence="3">
    <location>
        <position position="1"/>
    </location>
</feature>
<evidence type="ECO:0000259" key="2">
    <source>
        <dbReference type="Pfam" id="PF18701"/>
    </source>
</evidence>
<feature type="non-terminal residue" evidence="3">
    <location>
        <position position="59"/>
    </location>
</feature>
<feature type="domain" description="DUF5641" evidence="2">
    <location>
        <begin position="22"/>
        <end position="55"/>
    </location>
</feature>
<accession>A0A0V0W7E7</accession>
<dbReference type="Proteomes" id="UP000054815">
    <property type="component" value="Unassembled WGS sequence"/>
</dbReference>
<dbReference type="EMBL" id="JYDU01001165">
    <property type="protein sequence ID" value="KRX71600.1"/>
    <property type="molecule type" value="Genomic_DNA"/>
</dbReference>
<feature type="region of interest" description="Disordered" evidence="1">
    <location>
        <begin position="1"/>
        <end position="20"/>
    </location>
</feature>
<evidence type="ECO:0000313" key="3">
    <source>
        <dbReference type="EMBL" id="KRX71600.1"/>
    </source>
</evidence>
<dbReference type="AlphaFoldDB" id="A0A0V0W7E7"/>
<feature type="compositionally biased region" description="Low complexity" evidence="1">
    <location>
        <begin position="1"/>
        <end position="18"/>
    </location>
</feature>
<sequence>LASLPTPAASTPAPTNTSGLRRRWRHQQLLMNHLWKRWVEEYLVTLTSRGKWNKIGRQP</sequence>
<protein>
    <recommendedName>
        <fullName evidence="2">DUF5641 domain-containing protein</fullName>
    </recommendedName>
</protein>
<comment type="caution">
    <text evidence="3">The sequence shown here is derived from an EMBL/GenBank/DDBJ whole genome shotgun (WGS) entry which is preliminary data.</text>
</comment>
<evidence type="ECO:0000256" key="1">
    <source>
        <dbReference type="SAM" id="MobiDB-lite"/>
    </source>
</evidence>